<feature type="compositionally biased region" description="Basic and acidic residues" evidence="1">
    <location>
        <begin position="145"/>
        <end position="159"/>
    </location>
</feature>
<evidence type="ECO:0000313" key="4">
    <source>
        <dbReference type="Proteomes" id="UP001153678"/>
    </source>
</evidence>
<evidence type="ECO:0000256" key="1">
    <source>
        <dbReference type="SAM" id="MobiDB-lite"/>
    </source>
</evidence>
<reference evidence="3" key="1">
    <citation type="submission" date="2022-08" db="EMBL/GenBank/DDBJ databases">
        <authorList>
            <person name="Kallberg Y."/>
            <person name="Tangrot J."/>
            <person name="Rosling A."/>
        </authorList>
    </citation>
    <scope>NUCLEOTIDE SEQUENCE</scope>
    <source>
        <strain evidence="3">Wild A</strain>
    </source>
</reference>
<name>A0A9W4SYE5_9GLOM</name>
<feature type="non-terminal residue" evidence="3">
    <location>
        <position position="1"/>
    </location>
</feature>
<evidence type="ECO:0000256" key="2">
    <source>
        <dbReference type="SAM" id="Phobius"/>
    </source>
</evidence>
<dbReference type="Proteomes" id="UP001153678">
    <property type="component" value="Unassembled WGS sequence"/>
</dbReference>
<gene>
    <name evidence="3" type="ORF">FWILDA_LOCUS11173</name>
</gene>
<sequence>FEGWKTALEPENFNLISILKFRRTKDDFSLNKSVEHTRISKFVSQVANTEERKWSEVASDLNVSKVMSLPVVLSSQARWEIVKSFWDKIEFETSTQLMVKKVDQIEAEQQVQATNNASIQMNVIQKDFINKSYLRGCDHDLQVDGETSKEVRPSYRQDEESTTAKMNEENHHSENDLREATDSMVGKVERTPLMVDNIDLEEIFIDYCDRCENIFDLCNSDIMDMRPSSHFTREIAEESWSKFVLDTYPEHNIPKGWKDFIQEFFKPKDSLQDWKDAWRGLYKNEINENEIDEDLLEAVHNILGPYIEAFEAPYNVLKSGDLEENQFNAQFISPILKNALKVVCSVDWRILEVPVKSSKSRRNANINPFIDKVLTSKRADGIARLWEDHEEVFIYEQTGPPDFDDITEFHIHDYKLVRTMRDVLNQRIILRLKSGMYDHKELSSFGAFGHQTEVSLYWCTIHQRAYCIREYGSFKVPIIWQDLSVISEAIIICLKFFVSITKHIFTLLPFLLILIYVQFFMKKNIQKKKLCIEQDEQKNKLLAKRKVHILKQNTPTPNRPKKQKK</sequence>
<evidence type="ECO:0000313" key="3">
    <source>
        <dbReference type="EMBL" id="CAI2183633.1"/>
    </source>
</evidence>
<dbReference type="AlphaFoldDB" id="A0A9W4SYE5"/>
<keyword evidence="2" id="KW-1133">Transmembrane helix</keyword>
<dbReference type="EMBL" id="CAMKVN010003086">
    <property type="protein sequence ID" value="CAI2183633.1"/>
    <property type="molecule type" value="Genomic_DNA"/>
</dbReference>
<keyword evidence="2" id="KW-0472">Membrane</keyword>
<keyword evidence="4" id="KW-1185">Reference proteome</keyword>
<keyword evidence="2" id="KW-0812">Transmembrane</keyword>
<dbReference type="OrthoDB" id="2341569at2759"/>
<accession>A0A9W4SYE5</accession>
<feature type="compositionally biased region" description="Basic and acidic residues" evidence="1">
    <location>
        <begin position="166"/>
        <end position="181"/>
    </location>
</feature>
<feature type="region of interest" description="Disordered" evidence="1">
    <location>
        <begin position="145"/>
        <end position="182"/>
    </location>
</feature>
<comment type="caution">
    <text evidence="3">The sequence shown here is derived from an EMBL/GenBank/DDBJ whole genome shotgun (WGS) entry which is preliminary data.</text>
</comment>
<proteinExistence type="predicted"/>
<protein>
    <submittedName>
        <fullName evidence="3">13324_t:CDS:1</fullName>
    </submittedName>
</protein>
<feature type="transmembrane region" description="Helical" evidence="2">
    <location>
        <begin position="503"/>
        <end position="521"/>
    </location>
</feature>
<organism evidence="3 4">
    <name type="scientific">Funneliformis geosporum</name>
    <dbReference type="NCBI Taxonomy" id="1117311"/>
    <lineage>
        <taxon>Eukaryota</taxon>
        <taxon>Fungi</taxon>
        <taxon>Fungi incertae sedis</taxon>
        <taxon>Mucoromycota</taxon>
        <taxon>Glomeromycotina</taxon>
        <taxon>Glomeromycetes</taxon>
        <taxon>Glomerales</taxon>
        <taxon>Glomeraceae</taxon>
        <taxon>Funneliformis</taxon>
    </lineage>
</organism>